<dbReference type="PROSITE" id="PS50896">
    <property type="entry name" value="LISH"/>
    <property type="match status" value="1"/>
</dbReference>
<dbReference type="InterPro" id="IPR044736">
    <property type="entry name" value="Gid1/RanBPM/SPLA_SPRY"/>
</dbReference>
<feature type="domain" description="B30.2/SPRY" evidence="2">
    <location>
        <begin position="1"/>
        <end position="179"/>
    </location>
</feature>
<gene>
    <name evidence="4" type="ORF">M0813_24196</name>
</gene>
<evidence type="ECO:0000313" key="5">
    <source>
        <dbReference type="Proteomes" id="UP001150062"/>
    </source>
</evidence>
<dbReference type="InterPro" id="IPR006594">
    <property type="entry name" value="LisH"/>
</dbReference>
<dbReference type="EMBL" id="JAOAOG010000205">
    <property type="protein sequence ID" value="KAJ6240483.1"/>
    <property type="molecule type" value="Genomic_DNA"/>
</dbReference>
<protein>
    <submittedName>
        <fullName evidence="4">Ran-binding protein 9/10</fullName>
    </submittedName>
</protein>
<dbReference type="Pfam" id="PF10607">
    <property type="entry name" value="CTLH"/>
    <property type="match status" value="1"/>
</dbReference>
<dbReference type="SMART" id="SM00449">
    <property type="entry name" value="SPRY"/>
    <property type="match status" value="1"/>
</dbReference>
<organism evidence="4 5">
    <name type="scientific">Anaeramoeba flamelloides</name>
    <dbReference type="NCBI Taxonomy" id="1746091"/>
    <lineage>
        <taxon>Eukaryota</taxon>
        <taxon>Metamonada</taxon>
        <taxon>Anaeramoebidae</taxon>
        <taxon>Anaeramoeba</taxon>
    </lineage>
</organism>
<evidence type="ECO:0000259" key="3">
    <source>
        <dbReference type="PROSITE" id="PS50897"/>
    </source>
</evidence>
<feature type="compositionally biased region" description="Polar residues" evidence="1">
    <location>
        <begin position="262"/>
        <end position="275"/>
    </location>
</feature>
<dbReference type="InterPro" id="IPR013320">
    <property type="entry name" value="ConA-like_dom_sf"/>
</dbReference>
<dbReference type="Pfam" id="PF00622">
    <property type="entry name" value="SPRY"/>
    <property type="match status" value="1"/>
</dbReference>
<feature type="region of interest" description="Disordered" evidence="1">
    <location>
        <begin position="262"/>
        <end position="346"/>
    </location>
</feature>
<dbReference type="CDD" id="cd12885">
    <property type="entry name" value="SPRY_RanBP_like"/>
    <property type="match status" value="1"/>
</dbReference>
<evidence type="ECO:0000313" key="4">
    <source>
        <dbReference type="EMBL" id="KAJ6240483.1"/>
    </source>
</evidence>
<keyword evidence="5" id="KW-1185">Reference proteome</keyword>
<evidence type="ECO:0000259" key="2">
    <source>
        <dbReference type="PROSITE" id="PS50188"/>
    </source>
</evidence>
<reference evidence="4" key="1">
    <citation type="submission" date="2022-08" db="EMBL/GenBank/DDBJ databases">
        <title>Novel sulfate-reducing endosymbionts in the free-living metamonad Anaeramoeba.</title>
        <authorList>
            <person name="Jerlstrom-Hultqvist J."/>
            <person name="Cepicka I."/>
            <person name="Gallot-Lavallee L."/>
            <person name="Salas-Leiva D."/>
            <person name="Curtis B.A."/>
            <person name="Zahonova K."/>
            <person name="Pipaliya S."/>
            <person name="Dacks J."/>
            <person name="Roger A.J."/>
        </authorList>
    </citation>
    <scope>NUCLEOTIDE SEQUENCE</scope>
    <source>
        <strain evidence="4">Schooner1</strain>
    </source>
</reference>
<sequence>MKEHTNLYPPTKLYLDPEQKFLKLIDPLTFEYVARSRNRTKDVGTIQTNCPLVTDVRFNYFEIKIVCWGIEGAMAIGLTPYNYDLFQMPGWVGKSWAFHQDDGHKFHNSGSGKDYTTPSKEGDTVGLLYDRHLSTITFTRNGKLLPLAFENVSRCLLYPSIGSHTDGEKARINLTGPFVFNFERYKEKFNLKNILKKQLLTFTYQVSENKKQVSCQKNEEHEKKQKVILMIIRNFLIKRNYLKTLKALKKDTNFTELFSTTNYRRPNKNKNSNSFMGAENEKENEKVNENENEKQKEKEKENENENENENEKEKGKGKGKENEKGNKKEKEINKNEIDPQIQKDHQNELLPLVSQDSSKKEKINNYKQFIGNLKRKNQIIQLIKEGNSKLAIEKIKQFFPQILISKKKLMSNEATEEDEQNDKLFAKKIEFTTRIYLQVFIELLKNKKWEESIAYSKNKLNRYLSSNFVSYPLKDLIFHSMSLICQIKKIYPVDEAIEKRVELSFRAAQLIDTHLGFASNCPLETIIKHTLAMDRKIWQSRKGTGLKLSFQDIIN</sequence>
<name>A0ABQ8Y8D7_9EUKA</name>
<evidence type="ECO:0000256" key="1">
    <source>
        <dbReference type="SAM" id="MobiDB-lite"/>
    </source>
</evidence>
<dbReference type="InterPro" id="IPR043136">
    <property type="entry name" value="B30.2/SPRY_sf"/>
</dbReference>
<dbReference type="PANTHER" id="PTHR12864">
    <property type="entry name" value="RAN BINDING PROTEIN 9-RELATED"/>
    <property type="match status" value="1"/>
</dbReference>
<dbReference type="InterPro" id="IPR050618">
    <property type="entry name" value="Ubq-SigPath_Reg"/>
</dbReference>
<dbReference type="SUPFAM" id="SSF49899">
    <property type="entry name" value="Concanavalin A-like lectins/glucanases"/>
    <property type="match status" value="1"/>
</dbReference>
<dbReference type="InterPro" id="IPR006595">
    <property type="entry name" value="CTLH_C"/>
</dbReference>
<proteinExistence type="predicted"/>
<dbReference type="Proteomes" id="UP001150062">
    <property type="component" value="Unassembled WGS sequence"/>
</dbReference>
<accession>A0ABQ8Y8D7</accession>
<feature type="compositionally biased region" description="Basic and acidic residues" evidence="1">
    <location>
        <begin position="279"/>
        <end position="346"/>
    </location>
</feature>
<dbReference type="InterPro" id="IPR024964">
    <property type="entry name" value="CTLH/CRA"/>
</dbReference>
<dbReference type="PROSITE" id="PS50897">
    <property type="entry name" value="CTLH"/>
    <property type="match status" value="1"/>
</dbReference>
<dbReference type="InterPro" id="IPR003877">
    <property type="entry name" value="SPRY_dom"/>
</dbReference>
<dbReference type="Gene3D" id="2.60.120.920">
    <property type="match status" value="1"/>
</dbReference>
<dbReference type="InterPro" id="IPR001870">
    <property type="entry name" value="B30.2/SPRY"/>
</dbReference>
<feature type="domain" description="CTLH" evidence="3">
    <location>
        <begin position="372"/>
        <end position="451"/>
    </location>
</feature>
<comment type="caution">
    <text evidence="4">The sequence shown here is derived from an EMBL/GenBank/DDBJ whole genome shotgun (WGS) entry which is preliminary data.</text>
</comment>
<dbReference type="PROSITE" id="PS50188">
    <property type="entry name" value="B302_SPRY"/>
    <property type="match status" value="1"/>
</dbReference>